<evidence type="ECO:0000259" key="1">
    <source>
        <dbReference type="Pfam" id="PF01593"/>
    </source>
</evidence>
<dbReference type="RefSeq" id="WP_195839130.1">
    <property type="nucleotide sequence ID" value="NZ_JAJBNW010000034.1"/>
</dbReference>
<gene>
    <name evidence="2" type="ORF">L0P62_08770</name>
</gene>
<dbReference type="InterPro" id="IPR002937">
    <property type="entry name" value="Amino_oxidase"/>
</dbReference>
<name>A0A9Q4FMC0_9FIRM</name>
<sequence length="264" mass="31140">MAKDLKERICIVGAGPSGLSAAYVLKYLDWETMNSFIRKDLLTWKKGTQEVWKELSYRLNKKPRLCTKINKVRREDDKVYVYTEFGREEYDKIIFTSPLQDLHLYVDVTEEEEELFSKIKYEDYKVFACTVENYPTISGYIPGNMMQSRAGHTMVYYHRWENEPEQIVTMYVLGDPQERVGVKEARQLVEEDLETLGMNLIDIVMHKSWRYFPHVNCDELKHGWYDKVEGMQGELGTYYAGEVMNFGNIDECVAYSKLLVNRFF</sequence>
<dbReference type="InterPro" id="IPR036188">
    <property type="entry name" value="FAD/NAD-bd_sf"/>
</dbReference>
<dbReference type="EMBL" id="JAKNID010000036">
    <property type="protein sequence ID" value="MCG4565540.1"/>
    <property type="molecule type" value="Genomic_DNA"/>
</dbReference>
<proteinExistence type="predicted"/>
<evidence type="ECO:0000313" key="2">
    <source>
        <dbReference type="EMBL" id="MCG4565540.1"/>
    </source>
</evidence>
<dbReference type="Proteomes" id="UP001108123">
    <property type="component" value="Unassembled WGS sequence"/>
</dbReference>
<organism evidence="2 3">
    <name type="scientific">Anaerosalibacter bizertensis</name>
    <dbReference type="NCBI Taxonomy" id="932217"/>
    <lineage>
        <taxon>Bacteria</taxon>
        <taxon>Bacillati</taxon>
        <taxon>Bacillota</taxon>
        <taxon>Tissierellia</taxon>
        <taxon>Tissierellales</taxon>
        <taxon>Sporanaerobacteraceae</taxon>
        <taxon>Anaerosalibacter</taxon>
    </lineage>
</organism>
<accession>A0A9Q4FMC0</accession>
<dbReference type="Pfam" id="PF01593">
    <property type="entry name" value="Amino_oxidase"/>
    <property type="match status" value="1"/>
</dbReference>
<dbReference type="GO" id="GO:0016491">
    <property type="term" value="F:oxidoreductase activity"/>
    <property type="evidence" value="ECO:0007669"/>
    <property type="project" value="InterPro"/>
</dbReference>
<comment type="caution">
    <text evidence="2">The sequence shown here is derived from an EMBL/GenBank/DDBJ whole genome shotgun (WGS) entry which is preliminary data.</text>
</comment>
<feature type="domain" description="Amine oxidase" evidence="1">
    <location>
        <begin position="40"/>
        <end position="197"/>
    </location>
</feature>
<evidence type="ECO:0000313" key="3">
    <source>
        <dbReference type="Proteomes" id="UP001108123"/>
    </source>
</evidence>
<dbReference type="AlphaFoldDB" id="A0A9Q4FMC0"/>
<dbReference type="SUPFAM" id="SSF51905">
    <property type="entry name" value="FAD/NAD(P)-binding domain"/>
    <property type="match status" value="1"/>
</dbReference>
<keyword evidence="3" id="KW-1185">Reference proteome</keyword>
<dbReference type="Gene3D" id="3.50.50.60">
    <property type="entry name" value="FAD/NAD(P)-binding domain"/>
    <property type="match status" value="3"/>
</dbReference>
<protein>
    <submittedName>
        <fullName evidence="2">FAD-dependent oxidoreductase</fullName>
    </submittedName>
</protein>
<reference evidence="2" key="1">
    <citation type="submission" date="2022-01" db="EMBL/GenBank/DDBJ databases">
        <title>Collection of gut derived symbiotic bacterial strains cultured from healthy donors.</title>
        <authorList>
            <person name="Lin H."/>
            <person name="Kohout C."/>
            <person name="Waligurski E."/>
            <person name="Pamer E.G."/>
        </authorList>
    </citation>
    <scope>NUCLEOTIDE SEQUENCE</scope>
    <source>
        <strain evidence="2">MSK.14.39</strain>
    </source>
</reference>